<feature type="domain" description="PARG helical" evidence="8">
    <location>
        <begin position="364"/>
        <end position="482"/>
    </location>
</feature>
<dbReference type="InterPro" id="IPR046372">
    <property type="entry name" value="PARG_cat_C"/>
</dbReference>
<evidence type="ECO:0000313" key="10">
    <source>
        <dbReference type="Proteomes" id="UP000695562"/>
    </source>
</evidence>
<feature type="domain" description="PARG catalytic Macro" evidence="7">
    <location>
        <begin position="491"/>
        <end position="693"/>
    </location>
</feature>
<evidence type="ECO:0000256" key="2">
    <source>
        <dbReference type="ARBA" id="ARBA00012255"/>
    </source>
</evidence>
<feature type="binding site" evidence="5">
    <location>
        <position position="525"/>
    </location>
    <ligand>
        <name>substrate</name>
    </ligand>
</feature>
<dbReference type="GO" id="GO:0009225">
    <property type="term" value="P:nucleotide-sugar metabolic process"/>
    <property type="evidence" value="ECO:0007669"/>
    <property type="project" value="TreeGrafter"/>
</dbReference>
<feature type="binding site" evidence="5">
    <location>
        <position position="580"/>
    </location>
    <ligand>
        <name>substrate</name>
    </ligand>
</feature>
<feature type="region of interest" description="Disordered" evidence="6">
    <location>
        <begin position="182"/>
        <end position="243"/>
    </location>
</feature>
<dbReference type="GO" id="GO:0004649">
    <property type="term" value="F:poly(ADP-ribose) glycohydrolase activity"/>
    <property type="evidence" value="ECO:0007669"/>
    <property type="project" value="UniProtKB-EC"/>
</dbReference>
<sequence length="742" mass="84295">MSNQKKITNYFKTNNDSNKPKPFTSLVNNNYNNNSNKEEYTSPKKSASSSSFFVSLPTSSKTLSVKDQEEIDDYILDLGKTDKSPIQITSPTKSPTSSPYKKYAGLSSYASVFDKDVDNSKSNRSNSSNYLKDNQQKSYIQQQQQLLNKFKSKQQQQQKEELSQSDLFQKYKNLYKQFKMEEESEATQLDTQVDDLPSQYMLKKRSNTTDTTPIQKKSKSNEGLPSHVNNNNNNNTTTTTTTTSASTLTFEDFDFEPEECAPSTIFLMANSDEERFKDVWTSEYVRMPCSKSNVYRSVTNTRDPVTMESKSETRYLSKWYLINSVLKSNPIDNAEELEAAIKSINPRCDWEFGTLVDFFESEYTETETKEFFSNTLPKIIKLALQLPFLCPKPIPLLLKACDKEIILSQKQIASLLANAMLCTFPRQGSLNANQYNRYPSINFHSLYSSPSSSTKLSKLKCIFHYFARVCEGMPSGNISFHRQVFDEIDFPDWEKSTASLKDLTTFSDGTIEDDGVGMLQVDFANKVIGGGVLGYGCVQEEIRFVINPELLVSRLFTAPLQDNETVIITGAERFSSYTGYGDTFQWSGRFNDITPVDKLGRRMTTIVAMDAIKIKGDPFTQYSPNNVERELNKAFCGFFDRVSLTIPPPIATGNWGCGVFGGDKYLKSILQYMAASQSGRNTTYYSFGDTTFANELTNMVYFLQQNRVTVGEIYKALWDYYKLMVHTKSNLSLFSYLDAHFS</sequence>
<dbReference type="GO" id="GO:0005634">
    <property type="term" value="C:nucleus"/>
    <property type="evidence" value="ECO:0007669"/>
    <property type="project" value="TreeGrafter"/>
</dbReference>
<evidence type="ECO:0000256" key="3">
    <source>
        <dbReference type="ARBA" id="ARBA00022801"/>
    </source>
</evidence>
<dbReference type="PANTHER" id="PTHR12837:SF0">
    <property type="entry name" value="POLY(ADP-RIBOSE) GLYCOHYDROLASE"/>
    <property type="match status" value="1"/>
</dbReference>
<dbReference type="EMBL" id="AJWJ01000367">
    <property type="protein sequence ID" value="KAF2071508.1"/>
    <property type="molecule type" value="Genomic_DNA"/>
</dbReference>
<dbReference type="GO" id="GO:0005975">
    <property type="term" value="P:carbohydrate metabolic process"/>
    <property type="evidence" value="ECO:0007669"/>
    <property type="project" value="InterPro"/>
</dbReference>
<evidence type="ECO:0000256" key="5">
    <source>
        <dbReference type="PIRSR" id="PIRSR607724-2"/>
    </source>
</evidence>
<feature type="active site" evidence="4">
    <location>
        <position position="522"/>
    </location>
</feature>
<dbReference type="Pfam" id="PF05028">
    <property type="entry name" value="PARG_cat_C"/>
    <property type="match status" value="1"/>
</dbReference>
<dbReference type="OrthoDB" id="1937899at2759"/>
<accession>A0A8J4PPL1</accession>
<evidence type="ECO:0000256" key="6">
    <source>
        <dbReference type="SAM" id="MobiDB-lite"/>
    </source>
</evidence>
<feature type="compositionally biased region" description="Low complexity" evidence="6">
    <location>
        <begin position="122"/>
        <end position="136"/>
    </location>
</feature>
<proteinExistence type="inferred from homology"/>
<feature type="binding site" evidence="5">
    <location>
        <position position="539"/>
    </location>
    <ligand>
        <name>substrate</name>
    </ligand>
</feature>
<evidence type="ECO:0000259" key="7">
    <source>
        <dbReference type="Pfam" id="PF05028"/>
    </source>
</evidence>
<dbReference type="GO" id="GO:0005737">
    <property type="term" value="C:cytoplasm"/>
    <property type="evidence" value="ECO:0007669"/>
    <property type="project" value="TreeGrafter"/>
</dbReference>
<gene>
    <name evidence="9" type="ORF">CYY_007169</name>
</gene>
<keyword evidence="3" id="KW-0378">Hydrolase</keyword>
<evidence type="ECO:0000313" key="9">
    <source>
        <dbReference type="EMBL" id="KAF2071508.1"/>
    </source>
</evidence>
<name>A0A8J4PPL1_9MYCE</name>
<reference evidence="9" key="1">
    <citation type="submission" date="2020-01" db="EMBL/GenBank/DDBJ databases">
        <title>Development of genomics and gene disruption for Polysphondylium violaceum indicates a role for the polyketide synthase stlB in stalk morphogenesis.</title>
        <authorList>
            <person name="Narita B."/>
            <person name="Kawabe Y."/>
            <person name="Kin K."/>
            <person name="Saito T."/>
            <person name="Gibbs R."/>
            <person name="Kuspa A."/>
            <person name="Muzny D."/>
            <person name="Queller D."/>
            <person name="Richards S."/>
            <person name="Strassman J."/>
            <person name="Sucgang R."/>
            <person name="Worley K."/>
            <person name="Schaap P."/>
        </authorList>
    </citation>
    <scope>NUCLEOTIDE SEQUENCE</scope>
    <source>
        <strain evidence="9">QSvi11</strain>
    </source>
</reference>
<dbReference type="Proteomes" id="UP000695562">
    <property type="component" value="Unassembled WGS sequence"/>
</dbReference>
<feature type="active site" evidence="4">
    <location>
        <position position="541"/>
    </location>
</feature>
<protein>
    <recommendedName>
        <fullName evidence="2">poly(ADP-ribose) glycohydrolase</fullName>
        <ecNumber evidence="2">3.2.1.143</ecNumber>
    </recommendedName>
</protein>
<comment type="caution">
    <text evidence="9">The sequence shown here is derived from an EMBL/GenBank/DDBJ whole genome shotgun (WGS) entry which is preliminary data.</text>
</comment>
<dbReference type="EC" id="3.2.1.143" evidence="2"/>
<dbReference type="AlphaFoldDB" id="A0A8J4PPL1"/>
<feature type="region of interest" description="Disordered" evidence="6">
    <location>
        <begin position="116"/>
        <end position="136"/>
    </location>
</feature>
<feature type="active site" evidence="4">
    <location>
        <position position="540"/>
    </location>
</feature>
<dbReference type="PANTHER" id="PTHR12837">
    <property type="entry name" value="POLY ADP-RIBOSE GLYCOHYDROLASE"/>
    <property type="match status" value="1"/>
</dbReference>
<organism evidence="9 10">
    <name type="scientific">Polysphondylium violaceum</name>
    <dbReference type="NCBI Taxonomy" id="133409"/>
    <lineage>
        <taxon>Eukaryota</taxon>
        <taxon>Amoebozoa</taxon>
        <taxon>Evosea</taxon>
        <taxon>Eumycetozoa</taxon>
        <taxon>Dictyostelia</taxon>
        <taxon>Dictyosteliales</taxon>
        <taxon>Dictyosteliaceae</taxon>
        <taxon>Polysphondylium</taxon>
    </lineage>
</organism>
<dbReference type="InterPro" id="IPR007724">
    <property type="entry name" value="Poly_GlycHdrlase"/>
</dbReference>
<feature type="region of interest" description="Disordered" evidence="6">
    <location>
        <begin position="1"/>
        <end position="50"/>
    </location>
</feature>
<evidence type="ECO:0000256" key="4">
    <source>
        <dbReference type="PIRSR" id="PIRSR607724-1"/>
    </source>
</evidence>
<feature type="compositionally biased region" description="Polar residues" evidence="6">
    <location>
        <begin position="1"/>
        <end position="17"/>
    </location>
</feature>
<dbReference type="InterPro" id="IPR048362">
    <property type="entry name" value="PARG_helical"/>
</dbReference>
<dbReference type="GO" id="GO:1990966">
    <property type="term" value="P:ATP generation from poly-ADP-D-ribose"/>
    <property type="evidence" value="ECO:0007669"/>
    <property type="project" value="TreeGrafter"/>
</dbReference>
<evidence type="ECO:0000256" key="1">
    <source>
        <dbReference type="ARBA" id="ARBA00009545"/>
    </source>
</evidence>
<dbReference type="GO" id="GO:0006282">
    <property type="term" value="P:regulation of DNA repair"/>
    <property type="evidence" value="ECO:0007669"/>
    <property type="project" value="InterPro"/>
</dbReference>
<dbReference type="Pfam" id="PF20811">
    <property type="entry name" value="PARG_cat_N"/>
    <property type="match status" value="1"/>
</dbReference>
<evidence type="ECO:0000259" key="8">
    <source>
        <dbReference type="Pfam" id="PF20811"/>
    </source>
</evidence>
<feature type="compositionally biased region" description="Low complexity" evidence="6">
    <location>
        <begin position="229"/>
        <end position="243"/>
    </location>
</feature>
<comment type="similarity">
    <text evidence="1">Belongs to the poly(ADP-ribose) glycohydrolase family.</text>
</comment>
<keyword evidence="10" id="KW-1185">Reference proteome</keyword>